<dbReference type="EMBL" id="LCTW02000296">
    <property type="protein sequence ID" value="KXX75073.1"/>
    <property type="molecule type" value="Genomic_DNA"/>
</dbReference>
<accession>A0A175WEA4</accession>
<feature type="compositionally biased region" description="Basic and acidic residues" evidence="1">
    <location>
        <begin position="140"/>
        <end position="151"/>
    </location>
</feature>
<name>A0A175WEA4_9PEZI</name>
<dbReference type="VEuPathDB" id="FungiDB:MMYC01_208922"/>
<evidence type="ECO:0000313" key="4">
    <source>
        <dbReference type="Proteomes" id="UP000078237"/>
    </source>
</evidence>
<evidence type="ECO:0000313" key="3">
    <source>
        <dbReference type="EMBL" id="KXX81244.1"/>
    </source>
</evidence>
<dbReference type="Proteomes" id="UP000078237">
    <property type="component" value="Unassembled WGS sequence"/>
</dbReference>
<evidence type="ECO:0000256" key="1">
    <source>
        <dbReference type="SAM" id="MobiDB-lite"/>
    </source>
</evidence>
<dbReference type="EMBL" id="LCTW02000039">
    <property type="protein sequence ID" value="KXX81244.1"/>
    <property type="molecule type" value="Genomic_DNA"/>
</dbReference>
<comment type="caution">
    <text evidence="3">The sequence shown here is derived from an EMBL/GenBank/DDBJ whole genome shotgun (WGS) entry which is preliminary data.</text>
</comment>
<proteinExistence type="predicted"/>
<organism evidence="3 4">
    <name type="scientific">Madurella mycetomatis</name>
    <dbReference type="NCBI Taxonomy" id="100816"/>
    <lineage>
        <taxon>Eukaryota</taxon>
        <taxon>Fungi</taxon>
        <taxon>Dikarya</taxon>
        <taxon>Ascomycota</taxon>
        <taxon>Pezizomycotina</taxon>
        <taxon>Sordariomycetes</taxon>
        <taxon>Sordariomycetidae</taxon>
        <taxon>Sordariales</taxon>
        <taxon>Sordariales incertae sedis</taxon>
        <taxon>Madurella</taxon>
    </lineage>
</organism>
<dbReference type="VEuPathDB" id="FungiDB:MMYC01_203196"/>
<feature type="region of interest" description="Disordered" evidence="1">
    <location>
        <begin position="75"/>
        <end position="164"/>
    </location>
</feature>
<sequence>MPAESNTLETTPAGGDEAFSVLTRREQNIMFHSLLTIKNFPVGVPIDYQKVATRVGLTNPRSVMNAWTGIKKKMAEAGKKYREAEGLPSEDEVSAQSVESPGPAPKKRARAAGANAQDAEDGKSGVKKRARVAKAAPNAKIREKTKSEHTAKVNGAESFESGDI</sequence>
<dbReference type="AlphaFoldDB" id="A0A175WEA4"/>
<gene>
    <name evidence="3" type="ORF">MMYC01_203196</name>
    <name evidence="2" type="ORF">MMYC01_208922</name>
</gene>
<protein>
    <submittedName>
        <fullName evidence="3">Uncharacterized protein</fullName>
    </submittedName>
</protein>
<dbReference type="OrthoDB" id="5403747at2759"/>
<keyword evidence="4" id="KW-1185">Reference proteome</keyword>
<feature type="compositionally biased region" description="Basic and acidic residues" evidence="1">
    <location>
        <begin position="75"/>
        <end position="85"/>
    </location>
</feature>
<reference evidence="4" key="2">
    <citation type="submission" date="2015-06" db="EMBL/GenBank/DDBJ databases">
        <authorList>
            <person name="van de Sande W.W.J."/>
        </authorList>
    </citation>
    <scope>NUCLEOTIDE SEQUENCE [LARGE SCALE GENOMIC DNA]</scope>
    <source>
        <strain evidence="4">mm55</strain>
    </source>
</reference>
<evidence type="ECO:0000313" key="2">
    <source>
        <dbReference type="EMBL" id="KXX75073.1"/>
    </source>
</evidence>
<reference evidence="3 4" key="3">
    <citation type="submission" date="2016-01" db="EMBL/GenBank/DDBJ databases">
        <title>Madurella mycetomatis genome sequencing.</title>
        <authorList>
            <person name="Van De Sande W."/>
        </authorList>
    </citation>
    <scope>NUCLEOTIDE SEQUENCE [LARGE SCALE GENOMIC DNA]</scope>
    <source>
        <strain evidence="4">mm55</strain>
        <strain evidence="3">Mm55</strain>
    </source>
</reference>
<reference evidence="3" key="1">
    <citation type="submission" date="2015-06" db="EMBL/GenBank/DDBJ databases">
        <authorList>
            <person name="Hoefler B.C."/>
            <person name="Straight P.D."/>
        </authorList>
    </citation>
    <scope>NUCLEOTIDE SEQUENCE [LARGE SCALE GENOMIC DNA]</scope>
    <source>
        <strain evidence="3">Mm55</strain>
    </source>
</reference>